<dbReference type="InterPro" id="IPR027417">
    <property type="entry name" value="P-loop_NTPase"/>
</dbReference>
<organism evidence="12 13">
    <name type="scientific">Siphonobacter aquaeclarae</name>
    <dbReference type="NCBI Taxonomy" id="563176"/>
    <lineage>
        <taxon>Bacteria</taxon>
        <taxon>Pseudomonadati</taxon>
        <taxon>Bacteroidota</taxon>
        <taxon>Cytophagia</taxon>
        <taxon>Cytophagales</taxon>
        <taxon>Cytophagaceae</taxon>
        <taxon>Siphonobacter</taxon>
    </lineage>
</organism>
<dbReference type="Proteomes" id="UP000198901">
    <property type="component" value="Unassembled WGS sequence"/>
</dbReference>
<evidence type="ECO:0000256" key="8">
    <source>
        <dbReference type="ARBA" id="ARBA00022842"/>
    </source>
</evidence>
<dbReference type="Gene3D" id="1.10.20.140">
    <property type="match status" value="1"/>
</dbReference>
<comment type="function">
    <text evidence="2 10">Catalyzes the transfer of a dimethylallyl group onto the adenine at position 37 in tRNAs that read codons beginning with uridine, leading to the formation of N6-(dimethylallyl)adenosine (i(6)A).</text>
</comment>
<comment type="caution">
    <text evidence="10">Lacks conserved residue(s) required for the propagation of feature annotation.</text>
</comment>
<dbReference type="PROSITE" id="PS50052">
    <property type="entry name" value="GUANYLATE_KINASE_2"/>
    <property type="match status" value="1"/>
</dbReference>
<dbReference type="Gene3D" id="3.40.50.300">
    <property type="entry name" value="P-loop containing nucleotide triphosphate hydrolases"/>
    <property type="match status" value="1"/>
</dbReference>
<feature type="region of interest" description="Interaction with substrate tRNA" evidence="10">
    <location>
        <begin position="160"/>
        <end position="164"/>
    </location>
</feature>
<dbReference type="Pfam" id="PF01715">
    <property type="entry name" value="IPPT"/>
    <property type="match status" value="1"/>
</dbReference>
<feature type="site" description="Interaction with substrate tRNA" evidence="10">
    <location>
        <position position="102"/>
    </location>
</feature>
<evidence type="ECO:0000259" key="11">
    <source>
        <dbReference type="PROSITE" id="PS50052"/>
    </source>
</evidence>
<dbReference type="SUPFAM" id="SSF52540">
    <property type="entry name" value="P-loop containing nucleoside triphosphate hydrolases"/>
    <property type="match status" value="2"/>
</dbReference>
<sequence>MSKPLLIVLAGPTAVGKTELCVRLARELDTEIVSADSRQFYRELSIGTAKPTPEEQQGIPHHFVDSHSIADYFSVGDFEKEALSTLAEIFSRKPVAILTGGSGLFLKVVTDGLDDMPEVNLEIRETLMERFRAEGMLPLTAELQRLDPAYFEQVDRHNTQRVIRALEVCLSSGKPYSSFRSGQKAERPFDVVKIALTRDREVLYNRINLRVEQMIAASLVAEVRSVAAYRDHYALRTVGYQEVFAYFDGELTEAEMIARIQQNTRRYAKRQLTWFRHQGGYVWFDAADFNGVLEYVRSFKP</sequence>
<keyword evidence="13" id="KW-1185">Reference proteome</keyword>
<evidence type="ECO:0000313" key="13">
    <source>
        <dbReference type="Proteomes" id="UP000198901"/>
    </source>
</evidence>
<comment type="catalytic activity">
    <reaction evidence="9 10">
        <text>adenosine(37) in tRNA + dimethylallyl diphosphate = N(6)-dimethylallyladenosine(37) in tRNA + diphosphate</text>
        <dbReference type="Rhea" id="RHEA:26482"/>
        <dbReference type="Rhea" id="RHEA-COMP:10162"/>
        <dbReference type="Rhea" id="RHEA-COMP:10375"/>
        <dbReference type="ChEBI" id="CHEBI:33019"/>
        <dbReference type="ChEBI" id="CHEBI:57623"/>
        <dbReference type="ChEBI" id="CHEBI:74411"/>
        <dbReference type="ChEBI" id="CHEBI:74415"/>
        <dbReference type="EC" id="2.5.1.75"/>
    </reaction>
</comment>
<feature type="region of interest" description="Interaction with substrate tRNA" evidence="10">
    <location>
        <begin position="36"/>
        <end position="39"/>
    </location>
</feature>
<keyword evidence="5 10" id="KW-0819">tRNA processing</keyword>
<name>A0A1G9QGZ4_9BACT</name>
<dbReference type="InterPro" id="IPR008144">
    <property type="entry name" value="Guanylate_kin-like_dom"/>
</dbReference>
<evidence type="ECO:0000256" key="5">
    <source>
        <dbReference type="ARBA" id="ARBA00022694"/>
    </source>
</evidence>
<dbReference type="GO" id="GO:0052381">
    <property type="term" value="F:tRNA dimethylallyltransferase activity"/>
    <property type="evidence" value="ECO:0007669"/>
    <property type="project" value="UniProtKB-UniRule"/>
</dbReference>
<dbReference type="InterPro" id="IPR018022">
    <property type="entry name" value="IPT"/>
</dbReference>
<comment type="subunit">
    <text evidence="10">Monomer.</text>
</comment>
<gene>
    <name evidence="10" type="primary">miaA</name>
    <name evidence="12" type="ORF">SAMN04488090_2635</name>
</gene>
<evidence type="ECO:0000256" key="7">
    <source>
        <dbReference type="ARBA" id="ARBA00022840"/>
    </source>
</evidence>
<dbReference type="PANTHER" id="PTHR11088:SF60">
    <property type="entry name" value="TRNA DIMETHYLALLYLTRANSFERASE"/>
    <property type="match status" value="1"/>
</dbReference>
<evidence type="ECO:0000256" key="3">
    <source>
        <dbReference type="ARBA" id="ARBA00005842"/>
    </source>
</evidence>
<comment type="similarity">
    <text evidence="3 10">Belongs to the IPP transferase family.</text>
</comment>
<keyword evidence="7 10" id="KW-0067">ATP-binding</keyword>
<dbReference type="EC" id="2.5.1.75" evidence="10"/>
<feature type="binding site" evidence="10">
    <location>
        <begin position="13"/>
        <end position="18"/>
    </location>
    <ligand>
        <name>substrate</name>
    </ligand>
</feature>
<feature type="binding site" evidence="10">
    <location>
        <begin position="11"/>
        <end position="18"/>
    </location>
    <ligand>
        <name>ATP</name>
        <dbReference type="ChEBI" id="CHEBI:30616"/>
    </ligand>
</feature>
<dbReference type="InterPro" id="IPR039657">
    <property type="entry name" value="Dimethylallyltransferase"/>
</dbReference>
<dbReference type="STRING" id="563176.SAMN04488090_2635"/>
<evidence type="ECO:0000256" key="9">
    <source>
        <dbReference type="ARBA" id="ARBA00049563"/>
    </source>
</evidence>
<dbReference type="EMBL" id="FNGS01000004">
    <property type="protein sequence ID" value="SDM10364.1"/>
    <property type="molecule type" value="Genomic_DNA"/>
</dbReference>
<accession>A0A1G9QGZ4</accession>
<evidence type="ECO:0000256" key="2">
    <source>
        <dbReference type="ARBA" id="ARBA00003213"/>
    </source>
</evidence>
<comment type="cofactor">
    <cofactor evidence="1 10">
        <name>Mg(2+)</name>
        <dbReference type="ChEBI" id="CHEBI:18420"/>
    </cofactor>
</comment>
<proteinExistence type="inferred from homology"/>
<dbReference type="GO" id="GO:0005524">
    <property type="term" value="F:ATP binding"/>
    <property type="evidence" value="ECO:0007669"/>
    <property type="project" value="UniProtKB-UniRule"/>
</dbReference>
<keyword evidence="6 10" id="KW-0547">Nucleotide-binding</keyword>
<evidence type="ECO:0000256" key="6">
    <source>
        <dbReference type="ARBA" id="ARBA00022741"/>
    </source>
</evidence>
<reference evidence="12 13" key="1">
    <citation type="submission" date="2016-10" db="EMBL/GenBank/DDBJ databases">
        <authorList>
            <person name="de Groot N.N."/>
        </authorList>
    </citation>
    <scope>NUCLEOTIDE SEQUENCE [LARGE SCALE GENOMIC DNA]</scope>
    <source>
        <strain evidence="12 13">DSM 21668</strain>
    </source>
</reference>
<evidence type="ECO:0000256" key="4">
    <source>
        <dbReference type="ARBA" id="ARBA00022679"/>
    </source>
</evidence>
<dbReference type="RefSeq" id="WP_245689926.1">
    <property type="nucleotide sequence ID" value="NZ_FNGS01000004.1"/>
</dbReference>
<feature type="site" description="Interaction with substrate tRNA" evidence="10">
    <location>
        <position position="124"/>
    </location>
</feature>
<dbReference type="HAMAP" id="MF_00185">
    <property type="entry name" value="IPP_trans"/>
    <property type="match status" value="1"/>
</dbReference>
<evidence type="ECO:0000313" key="12">
    <source>
        <dbReference type="EMBL" id="SDM10364.1"/>
    </source>
</evidence>
<dbReference type="PANTHER" id="PTHR11088">
    <property type="entry name" value="TRNA DIMETHYLALLYLTRANSFERASE"/>
    <property type="match status" value="1"/>
</dbReference>
<feature type="domain" description="Guanylate kinase-like" evidence="11">
    <location>
        <begin position="4"/>
        <end position="212"/>
    </location>
</feature>
<dbReference type="AlphaFoldDB" id="A0A1G9QGZ4"/>
<protein>
    <recommendedName>
        <fullName evidence="10">tRNA dimethylallyltransferase</fullName>
        <ecNumber evidence="10">2.5.1.75</ecNumber>
    </recommendedName>
    <alternativeName>
        <fullName evidence="10">Dimethylallyl diphosphate:tRNA dimethylallyltransferase</fullName>
        <shortName evidence="10">DMAPP:tRNA dimethylallyltransferase</shortName>
        <shortName evidence="10">DMATase</shortName>
    </alternativeName>
    <alternativeName>
        <fullName evidence="10">Isopentenyl-diphosphate:tRNA isopentenyltransferase</fullName>
        <shortName evidence="10">IPP transferase</shortName>
        <shortName evidence="10">IPPT</shortName>
        <shortName evidence="10">IPTase</shortName>
    </alternativeName>
</protein>
<keyword evidence="4 10" id="KW-0808">Transferase</keyword>
<evidence type="ECO:0000256" key="1">
    <source>
        <dbReference type="ARBA" id="ARBA00001946"/>
    </source>
</evidence>
<keyword evidence="8 10" id="KW-0460">Magnesium</keyword>
<dbReference type="GO" id="GO:0006400">
    <property type="term" value="P:tRNA modification"/>
    <property type="evidence" value="ECO:0007669"/>
    <property type="project" value="TreeGrafter"/>
</dbReference>
<dbReference type="NCBIfam" id="TIGR00174">
    <property type="entry name" value="miaA"/>
    <property type="match status" value="1"/>
</dbReference>
<evidence type="ECO:0000256" key="10">
    <source>
        <dbReference type="HAMAP-Rule" id="MF_00185"/>
    </source>
</evidence>